<comment type="caution">
    <text evidence="2">The sequence shown here is derived from an EMBL/GenBank/DDBJ whole genome shotgun (WGS) entry which is preliminary data.</text>
</comment>
<evidence type="ECO:0000256" key="1">
    <source>
        <dbReference type="SAM" id="MobiDB-lite"/>
    </source>
</evidence>
<dbReference type="AlphaFoldDB" id="A0A448WZ88"/>
<accession>A0A448WZ88</accession>
<dbReference type="Proteomes" id="UP000784294">
    <property type="component" value="Unassembled WGS sequence"/>
</dbReference>
<protein>
    <submittedName>
        <fullName evidence="2">Uncharacterized protein</fullName>
    </submittedName>
</protein>
<gene>
    <name evidence="2" type="ORF">PXEA_LOCUS17420</name>
</gene>
<feature type="compositionally biased region" description="Low complexity" evidence="1">
    <location>
        <begin position="16"/>
        <end position="25"/>
    </location>
</feature>
<dbReference type="EMBL" id="CAAALY010065105">
    <property type="protein sequence ID" value="VEL23980.1"/>
    <property type="molecule type" value="Genomic_DNA"/>
</dbReference>
<reference evidence="2" key="1">
    <citation type="submission" date="2018-11" db="EMBL/GenBank/DDBJ databases">
        <authorList>
            <consortium name="Pathogen Informatics"/>
        </authorList>
    </citation>
    <scope>NUCLEOTIDE SEQUENCE</scope>
</reference>
<evidence type="ECO:0000313" key="2">
    <source>
        <dbReference type="EMBL" id="VEL23980.1"/>
    </source>
</evidence>
<evidence type="ECO:0000313" key="3">
    <source>
        <dbReference type="Proteomes" id="UP000784294"/>
    </source>
</evidence>
<proteinExistence type="predicted"/>
<feature type="region of interest" description="Disordered" evidence="1">
    <location>
        <begin position="16"/>
        <end position="98"/>
    </location>
</feature>
<sequence length="131" mass="13805">MLLGYAGGCVAVSVPQPVPQVSSLQEHIRETEPEAAVPISTKEVDVPECREESSPAGDDKTQEVKDEPTSGPKELKKEEVVKEEKKGKKNSIGAGVSNVLPVNTGKAAAAKIKTLTRTLRGVSEAKSEVGL</sequence>
<name>A0A448WZ88_9PLAT</name>
<feature type="compositionally biased region" description="Basic and acidic residues" evidence="1">
    <location>
        <begin position="42"/>
        <end position="86"/>
    </location>
</feature>
<keyword evidence="3" id="KW-1185">Reference proteome</keyword>
<organism evidence="2 3">
    <name type="scientific">Protopolystoma xenopodis</name>
    <dbReference type="NCBI Taxonomy" id="117903"/>
    <lineage>
        <taxon>Eukaryota</taxon>
        <taxon>Metazoa</taxon>
        <taxon>Spiralia</taxon>
        <taxon>Lophotrochozoa</taxon>
        <taxon>Platyhelminthes</taxon>
        <taxon>Monogenea</taxon>
        <taxon>Polyopisthocotylea</taxon>
        <taxon>Polystomatidea</taxon>
        <taxon>Polystomatidae</taxon>
        <taxon>Protopolystoma</taxon>
    </lineage>
</organism>
<feature type="non-terminal residue" evidence="2">
    <location>
        <position position="131"/>
    </location>
</feature>